<dbReference type="PANTHER" id="PTHR42954">
    <property type="entry name" value="FE(2+) TRANSPORT PROTEIN A"/>
    <property type="match status" value="1"/>
</dbReference>
<dbReference type="Gene3D" id="2.30.30.90">
    <property type="match status" value="1"/>
</dbReference>
<reference evidence="3" key="1">
    <citation type="journal article" date="2021" name="PeerJ">
        <title>Extensive microbial diversity within the chicken gut microbiome revealed by metagenomics and culture.</title>
        <authorList>
            <person name="Gilroy R."/>
            <person name="Ravi A."/>
            <person name="Getino M."/>
            <person name="Pursley I."/>
            <person name="Horton D.L."/>
            <person name="Alikhan N.F."/>
            <person name="Baker D."/>
            <person name="Gharbi K."/>
            <person name="Hall N."/>
            <person name="Watson M."/>
            <person name="Adriaenssens E.M."/>
            <person name="Foster-Nyarko E."/>
            <person name="Jarju S."/>
            <person name="Secka A."/>
            <person name="Antonio M."/>
            <person name="Oren A."/>
            <person name="Chaudhuri R.R."/>
            <person name="La Ragione R."/>
            <person name="Hildebrand F."/>
            <person name="Pallen M.J."/>
        </authorList>
    </citation>
    <scope>NUCLEOTIDE SEQUENCE</scope>
    <source>
        <strain evidence="3">CHK156-179</strain>
    </source>
</reference>
<evidence type="ECO:0000313" key="3">
    <source>
        <dbReference type="EMBL" id="HJA03187.1"/>
    </source>
</evidence>
<dbReference type="Pfam" id="PF04023">
    <property type="entry name" value="FeoA"/>
    <property type="match status" value="1"/>
</dbReference>
<evidence type="ECO:0000313" key="4">
    <source>
        <dbReference type="Proteomes" id="UP000824221"/>
    </source>
</evidence>
<dbReference type="SMART" id="SM00899">
    <property type="entry name" value="FeoA"/>
    <property type="match status" value="1"/>
</dbReference>
<comment type="caution">
    <text evidence="3">The sequence shown here is derived from an EMBL/GenBank/DDBJ whole genome shotgun (WGS) entry which is preliminary data.</text>
</comment>
<protein>
    <submittedName>
        <fullName evidence="3">Ferrous iron transport protein A</fullName>
    </submittedName>
</protein>
<dbReference type="EMBL" id="DXAJ01000111">
    <property type="protein sequence ID" value="HJA03187.1"/>
    <property type="molecule type" value="Genomic_DNA"/>
</dbReference>
<gene>
    <name evidence="3" type="ORF">H9797_07425</name>
</gene>
<feature type="domain" description="Ferrous iron transporter FeoA-like" evidence="2">
    <location>
        <begin position="4"/>
        <end position="76"/>
    </location>
</feature>
<proteinExistence type="predicted"/>
<dbReference type="SUPFAM" id="SSF50037">
    <property type="entry name" value="C-terminal domain of transcriptional repressors"/>
    <property type="match status" value="1"/>
</dbReference>
<dbReference type="GO" id="GO:0046914">
    <property type="term" value="F:transition metal ion binding"/>
    <property type="evidence" value="ECO:0007669"/>
    <property type="project" value="InterPro"/>
</dbReference>
<evidence type="ECO:0000256" key="1">
    <source>
        <dbReference type="ARBA" id="ARBA00023004"/>
    </source>
</evidence>
<dbReference type="InterPro" id="IPR007167">
    <property type="entry name" value="Fe-transptr_FeoA-like"/>
</dbReference>
<accession>A0A9D2H224</accession>
<evidence type="ECO:0000259" key="2">
    <source>
        <dbReference type="SMART" id="SM00899"/>
    </source>
</evidence>
<sequence>MTNKLLSEFSVGERGSVKAVSGEGKMRRRLFDMGVTPGAEIFLRKKAPLGDPLEVTIRGYELTLRKTEAACVEMEVAK</sequence>
<name>A0A9D2H224_9FIRM</name>
<dbReference type="PANTHER" id="PTHR42954:SF2">
    <property type="entry name" value="FE(2+) TRANSPORT PROTEIN A"/>
    <property type="match status" value="1"/>
</dbReference>
<reference evidence="3" key="2">
    <citation type="submission" date="2021-04" db="EMBL/GenBank/DDBJ databases">
        <authorList>
            <person name="Gilroy R."/>
        </authorList>
    </citation>
    <scope>NUCLEOTIDE SEQUENCE</scope>
    <source>
        <strain evidence="3">CHK156-179</strain>
    </source>
</reference>
<dbReference type="InterPro" id="IPR038157">
    <property type="entry name" value="FeoA_core_dom"/>
</dbReference>
<dbReference type="InterPro" id="IPR008988">
    <property type="entry name" value="Transcriptional_repressor_C"/>
</dbReference>
<dbReference type="Proteomes" id="UP000824221">
    <property type="component" value="Unassembled WGS sequence"/>
</dbReference>
<dbReference type="InterPro" id="IPR052713">
    <property type="entry name" value="FeoA"/>
</dbReference>
<dbReference type="AlphaFoldDB" id="A0A9D2H224"/>
<keyword evidence="1" id="KW-0408">Iron</keyword>
<organism evidence="3 4">
    <name type="scientific">Candidatus Gallimonas gallistercoris</name>
    <dbReference type="NCBI Taxonomy" id="2838602"/>
    <lineage>
        <taxon>Bacteria</taxon>
        <taxon>Bacillati</taxon>
        <taxon>Bacillota</taxon>
        <taxon>Clostridia</taxon>
        <taxon>Candidatus Gallimonas</taxon>
    </lineage>
</organism>